<dbReference type="GO" id="GO:0030246">
    <property type="term" value="F:carbohydrate binding"/>
    <property type="evidence" value="ECO:0007669"/>
    <property type="project" value="InterPro"/>
</dbReference>
<dbReference type="InterPro" id="IPR032812">
    <property type="entry name" value="SbsA_Ig"/>
</dbReference>
<feature type="compositionally biased region" description="Polar residues" evidence="2">
    <location>
        <begin position="430"/>
        <end position="460"/>
    </location>
</feature>
<accession>A0A2T4DQS9</accession>
<dbReference type="Proteomes" id="UP000240608">
    <property type="component" value="Unassembled WGS sequence"/>
</dbReference>
<dbReference type="EMBL" id="PYVU01000063">
    <property type="protein sequence ID" value="PTB96180.1"/>
    <property type="molecule type" value="Genomic_DNA"/>
</dbReference>
<evidence type="ECO:0000256" key="2">
    <source>
        <dbReference type="SAM" id="MobiDB-lite"/>
    </source>
</evidence>
<dbReference type="AlphaFoldDB" id="A0A2T4DQS9"/>
<dbReference type="InterPro" id="IPR013784">
    <property type="entry name" value="Carb-bd-like_fold"/>
</dbReference>
<evidence type="ECO:0000259" key="4">
    <source>
        <dbReference type="Pfam" id="PF13205"/>
    </source>
</evidence>
<feature type="domain" description="SbsA Ig-like" evidence="4">
    <location>
        <begin position="29"/>
        <end position="128"/>
    </location>
</feature>
<evidence type="ECO:0000256" key="1">
    <source>
        <dbReference type="ARBA" id="ARBA00022729"/>
    </source>
</evidence>
<feature type="signal peptide" evidence="3">
    <location>
        <begin position="1"/>
        <end position="18"/>
    </location>
</feature>
<dbReference type="SUPFAM" id="SSF49452">
    <property type="entry name" value="Starch-binding domain-like"/>
    <property type="match status" value="1"/>
</dbReference>
<gene>
    <name evidence="5" type="ORF">C9994_08560</name>
</gene>
<evidence type="ECO:0000313" key="5">
    <source>
        <dbReference type="EMBL" id="PTB96180.1"/>
    </source>
</evidence>
<feature type="region of interest" description="Disordered" evidence="2">
    <location>
        <begin position="428"/>
        <end position="471"/>
    </location>
</feature>
<proteinExistence type="predicted"/>
<reference evidence="5 6" key="1">
    <citation type="submission" date="2018-03" db="EMBL/GenBank/DDBJ databases">
        <title>Cross-interface Injection: A General Nanoliter Liquid Handling Method Applied to Single Cells Genome Amplification Automated Nanoliter Liquid Handling Applied to Single Cell Multiple Displacement Amplification.</title>
        <authorList>
            <person name="Yun J."/>
            <person name="Xu P."/>
            <person name="Xu J."/>
            <person name="Dai X."/>
            <person name="Wang Y."/>
            <person name="Zheng X."/>
            <person name="Cao C."/>
            <person name="Yi Q."/>
            <person name="Zhu Y."/>
            <person name="Wang L."/>
            <person name="Dong Z."/>
            <person name="Huang Y."/>
            <person name="Huang L."/>
            <person name="Du W."/>
        </authorList>
    </citation>
    <scope>NUCLEOTIDE SEQUENCE [LARGE SCALE GENOMIC DNA]</scope>
    <source>
        <strain evidence="5 6">Z-D1-2</strain>
    </source>
</reference>
<organism evidence="5 6">
    <name type="scientific">Marivirga lumbricoides</name>
    <dbReference type="NCBI Taxonomy" id="1046115"/>
    <lineage>
        <taxon>Bacteria</taxon>
        <taxon>Pseudomonadati</taxon>
        <taxon>Bacteroidota</taxon>
        <taxon>Cytophagia</taxon>
        <taxon>Cytophagales</taxon>
        <taxon>Marivirgaceae</taxon>
        <taxon>Marivirga</taxon>
    </lineage>
</organism>
<sequence length="621" mass="70156">MNKIVIPLILLLCIYACATPGTITGGEKDVVAPVLYESTPKHQSVNFKGKEIRLYFNEWMQLDNLQKELIITPRTNIEYEQTLKKQELILTLKSELKDSTTYTFNFRKGLKDITEGNVWENPVLAFNTGNYLDSLVIQGTVKKIETTEPAKDYLVGIYDASVDTANLRQGEPLYFTTTDEQGNYKLQNLKPGQYLLYTFKDANNNLINESASEPYGFYPTVINLEDSIPNIDVLTYKINEDTLKLKKSGPTGKDFVISYNKGIENYNITNTKDPDQIIYATDEEAAGKIRIFKENFPQLNYTDSLQLVIKATDSISNQRADTVFAKFRESRITSESIKITMMPEKKILTGDQELLITTSKPVAKINTDSILIKFDSIQINKINRDQITLSENKKIVKINLTLSKKEIEALAAKQKAIKDSIQAARKESLADSTQNADSTQTFNNTATNQSINSNNTSAPITSRKKDEQKKPAQINGLHLYLGKGAFIGIEEDSTASNNTIFTFKNIEEYGIIKGYVTSPPENYIVQLLDNKYKVIDSISNQQTFTFNYVSPGDYFLRAVADTNNNKKWDAGNPLLLEPAEEIIYLNEKLTVKANWEVIDKNIVFEADNTEDKDVDKEADKE</sequence>
<dbReference type="Pfam" id="PF13205">
    <property type="entry name" value="Big_5"/>
    <property type="match status" value="1"/>
</dbReference>
<name>A0A2T4DQS9_9BACT</name>
<feature type="chain" id="PRO_5015498881" description="SbsA Ig-like domain-containing protein" evidence="3">
    <location>
        <begin position="19"/>
        <end position="621"/>
    </location>
</feature>
<dbReference type="Gene3D" id="2.60.40.1120">
    <property type="entry name" value="Carboxypeptidase-like, regulatory domain"/>
    <property type="match status" value="1"/>
</dbReference>
<evidence type="ECO:0000256" key="3">
    <source>
        <dbReference type="SAM" id="SignalP"/>
    </source>
</evidence>
<keyword evidence="1 3" id="KW-0732">Signal</keyword>
<protein>
    <recommendedName>
        <fullName evidence="4">SbsA Ig-like domain-containing protein</fullName>
    </recommendedName>
</protein>
<evidence type="ECO:0000313" key="6">
    <source>
        <dbReference type="Proteomes" id="UP000240608"/>
    </source>
</evidence>
<comment type="caution">
    <text evidence="5">The sequence shown here is derived from an EMBL/GenBank/DDBJ whole genome shotgun (WGS) entry which is preliminary data.</text>
</comment>